<keyword evidence="1" id="KW-0812">Transmembrane</keyword>
<dbReference type="VEuPathDB" id="VectorBase:GPAI006248"/>
<sequence>MALLYLAPTHPKNDITAMTNPSIIITSGTILILVTNSSVNIPITGECVAATRCCERRNAAGWSVKKRYKNLTFTGLTMLMVMALLYLAPQQPKRAIEIIKHPATMMATNIEFNLYPNSVERRRKFLVPKTYSRKG</sequence>
<dbReference type="Proteomes" id="UP000092445">
    <property type="component" value="Unassembled WGS sequence"/>
</dbReference>
<evidence type="ECO:0000313" key="3">
    <source>
        <dbReference type="Proteomes" id="UP000092445"/>
    </source>
</evidence>
<evidence type="ECO:0000313" key="2">
    <source>
        <dbReference type="EnsemblMetazoa" id="GPAI006248-PA"/>
    </source>
</evidence>
<protein>
    <submittedName>
        <fullName evidence="2">Uncharacterized protein</fullName>
    </submittedName>
</protein>
<keyword evidence="1" id="KW-1133">Transmembrane helix</keyword>
<organism evidence="2 3">
    <name type="scientific">Glossina pallidipes</name>
    <name type="common">Tsetse fly</name>
    <dbReference type="NCBI Taxonomy" id="7398"/>
    <lineage>
        <taxon>Eukaryota</taxon>
        <taxon>Metazoa</taxon>
        <taxon>Ecdysozoa</taxon>
        <taxon>Arthropoda</taxon>
        <taxon>Hexapoda</taxon>
        <taxon>Insecta</taxon>
        <taxon>Pterygota</taxon>
        <taxon>Neoptera</taxon>
        <taxon>Endopterygota</taxon>
        <taxon>Diptera</taxon>
        <taxon>Brachycera</taxon>
        <taxon>Muscomorpha</taxon>
        <taxon>Hippoboscoidea</taxon>
        <taxon>Glossinidae</taxon>
        <taxon>Glossina</taxon>
    </lineage>
</organism>
<dbReference type="AlphaFoldDB" id="A0A1A9Z7J7"/>
<evidence type="ECO:0000256" key="1">
    <source>
        <dbReference type="SAM" id="Phobius"/>
    </source>
</evidence>
<keyword evidence="3" id="KW-1185">Reference proteome</keyword>
<feature type="transmembrane region" description="Helical" evidence="1">
    <location>
        <begin position="71"/>
        <end position="88"/>
    </location>
</feature>
<reference evidence="2" key="2">
    <citation type="submission" date="2020-05" db="UniProtKB">
        <authorList>
            <consortium name="EnsemblMetazoa"/>
        </authorList>
    </citation>
    <scope>IDENTIFICATION</scope>
    <source>
        <strain evidence="2">IAEA</strain>
    </source>
</reference>
<name>A0A1A9Z7J7_GLOPL</name>
<accession>A0A1A9Z7J7</accession>
<reference evidence="3" key="1">
    <citation type="submission" date="2014-03" db="EMBL/GenBank/DDBJ databases">
        <authorList>
            <person name="Aksoy S."/>
            <person name="Warren W."/>
            <person name="Wilson R.K."/>
        </authorList>
    </citation>
    <scope>NUCLEOTIDE SEQUENCE [LARGE SCALE GENOMIC DNA]</scope>
    <source>
        <strain evidence="3">IAEA</strain>
    </source>
</reference>
<proteinExistence type="predicted"/>
<keyword evidence="1" id="KW-0472">Membrane</keyword>
<dbReference type="EnsemblMetazoa" id="GPAI006248-RA">
    <property type="protein sequence ID" value="GPAI006248-PA"/>
    <property type="gene ID" value="GPAI006248"/>
</dbReference>